<sequence>MTRFPWLLRAALALILALVLAGTGAAHRPVERPGEAAALSLFLAAGGSLDDLCHVAGEGGHGPAHALIECPACVLQKAGALVPMAEGVILRLTGQAETIVYARVAPAVPSQPVLFPPARGPPSFPLS</sequence>
<dbReference type="Proteomes" id="UP001230978">
    <property type="component" value="Chromosome"/>
</dbReference>
<proteinExistence type="predicted"/>
<accession>A0ABY8Q5T9</accession>
<dbReference type="RefSeq" id="WP_281466310.1">
    <property type="nucleotide sequence ID" value="NZ_CP124535.1"/>
</dbReference>
<name>A0ABY8Q5T9_9RHOB</name>
<dbReference type="EMBL" id="CP124535">
    <property type="protein sequence ID" value="WGV16201.1"/>
    <property type="molecule type" value="Genomic_DNA"/>
</dbReference>
<evidence type="ECO:0008006" key="3">
    <source>
        <dbReference type="Google" id="ProtNLM"/>
    </source>
</evidence>
<keyword evidence="2" id="KW-1185">Reference proteome</keyword>
<evidence type="ECO:0000313" key="2">
    <source>
        <dbReference type="Proteomes" id="UP001230978"/>
    </source>
</evidence>
<reference evidence="1 2" key="1">
    <citation type="submission" date="2023-04" db="EMBL/GenBank/DDBJ databases">
        <title>YMD61, complete Genome.</title>
        <authorList>
            <person name="Zhang J."/>
        </authorList>
    </citation>
    <scope>NUCLEOTIDE SEQUENCE [LARGE SCALE GENOMIC DNA]</scope>
    <source>
        <strain evidence="1 2">YMD61</strain>
    </source>
</reference>
<evidence type="ECO:0000313" key="1">
    <source>
        <dbReference type="EMBL" id="WGV16201.1"/>
    </source>
</evidence>
<organism evidence="1 2">
    <name type="scientific">Fuscovulum ytuae</name>
    <dbReference type="NCBI Taxonomy" id="3042299"/>
    <lineage>
        <taxon>Bacteria</taxon>
        <taxon>Pseudomonadati</taxon>
        <taxon>Pseudomonadota</taxon>
        <taxon>Alphaproteobacteria</taxon>
        <taxon>Rhodobacterales</taxon>
        <taxon>Paracoccaceae</taxon>
        <taxon>Fuscovulum</taxon>
    </lineage>
</organism>
<protein>
    <recommendedName>
        <fullName evidence="3">DUF2946 domain-containing protein</fullName>
    </recommendedName>
</protein>
<gene>
    <name evidence="1" type="ORF">QF092_18455</name>
</gene>